<evidence type="ECO:0000256" key="4">
    <source>
        <dbReference type="ARBA" id="ARBA00022737"/>
    </source>
</evidence>
<dbReference type="CDD" id="cd10559">
    <property type="entry name" value="W-FDH"/>
    <property type="match status" value="1"/>
</dbReference>
<evidence type="ECO:0000256" key="5">
    <source>
        <dbReference type="ARBA" id="ARBA00023004"/>
    </source>
</evidence>
<dbReference type="GO" id="GO:0015944">
    <property type="term" value="P:formate oxidation"/>
    <property type="evidence" value="ECO:0007669"/>
    <property type="project" value="InterPro"/>
</dbReference>
<dbReference type="SUPFAM" id="SSF54862">
    <property type="entry name" value="4Fe-4S ferredoxins"/>
    <property type="match status" value="1"/>
</dbReference>
<dbReference type="InterPro" id="IPR014603">
    <property type="entry name" value="Formate_DH_Fe-S_su"/>
</dbReference>
<accession>Q30VI9</accession>
<dbReference type="PROSITE" id="PS51379">
    <property type="entry name" value="4FE4S_FER_2"/>
    <property type="match status" value="1"/>
</dbReference>
<dbReference type="PANTHER" id="PTHR43545:SF6">
    <property type="entry name" value="FORMATE DEHYDROGENASE, NITRATE-INDUCIBLE, IRON-SULFUR SUBUNIT"/>
    <property type="match status" value="1"/>
</dbReference>
<dbReference type="HOGENOM" id="CLU_043374_0_3_7"/>
<evidence type="ECO:0000256" key="2">
    <source>
        <dbReference type="ARBA" id="ARBA00022485"/>
    </source>
</evidence>
<dbReference type="eggNOG" id="COG0437">
    <property type="taxonomic scope" value="Bacteria"/>
</dbReference>
<feature type="domain" description="4Fe-4S ferredoxin-type" evidence="7">
    <location>
        <begin position="3"/>
        <end position="31"/>
    </location>
</feature>
<protein>
    <submittedName>
        <fullName evidence="8">Formate dehydrogenase beta subunit</fullName>
    </submittedName>
</protein>
<dbReference type="GO" id="GO:0051539">
    <property type="term" value="F:4 iron, 4 sulfur cluster binding"/>
    <property type="evidence" value="ECO:0007669"/>
    <property type="project" value="UniProtKB-KW"/>
</dbReference>
<reference evidence="8 9" key="1">
    <citation type="journal article" date="2011" name="J. Bacteriol.">
        <title>Complete genome sequence and updated annotation of Desulfovibrio alaskensis G20.</title>
        <authorList>
            <person name="Hauser L.J."/>
            <person name="Land M.L."/>
            <person name="Brown S.D."/>
            <person name="Larimer F."/>
            <person name="Keller K.L."/>
            <person name="Rapp-Giles B.J."/>
            <person name="Price M.N."/>
            <person name="Lin M."/>
            <person name="Bruce D.C."/>
            <person name="Detter J.C."/>
            <person name="Tapia R."/>
            <person name="Han C.S."/>
            <person name="Goodwin L.A."/>
            <person name="Cheng J.F."/>
            <person name="Pitluck S."/>
            <person name="Copeland A."/>
            <person name="Lucas S."/>
            <person name="Nolan M."/>
            <person name="Lapidus A.L."/>
            <person name="Palumbo A.V."/>
            <person name="Wall J.D."/>
        </authorList>
    </citation>
    <scope>NUCLEOTIDE SEQUENCE [LARGE SCALE GENOMIC DNA]</scope>
    <source>
        <strain evidence="9">ATCC BAA 1058 / DSM 17464 / G20</strain>
    </source>
</reference>
<proteinExistence type="predicted"/>
<dbReference type="InterPro" id="IPR017896">
    <property type="entry name" value="4Fe4S_Fe-S-bd"/>
</dbReference>
<evidence type="ECO:0000256" key="1">
    <source>
        <dbReference type="ARBA" id="ARBA00004196"/>
    </source>
</evidence>
<gene>
    <name evidence="8" type="ordered locus">Dde_3514</name>
</gene>
<dbReference type="KEGG" id="dde:Dde_3514"/>
<dbReference type="Gene3D" id="3.30.70.20">
    <property type="match status" value="2"/>
</dbReference>
<dbReference type="InterPro" id="IPR051555">
    <property type="entry name" value="FDH_Electron_Transfer_Unit"/>
</dbReference>
<dbReference type="GO" id="GO:0045333">
    <property type="term" value="P:cellular respiration"/>
    <property type="evidence" value="ECO:0007669"/>
    <property type="project" value="InterPro"/>
</dbReference>
<dbReference type="EMBL" id="CP000112">
    <property type="protein sequence ID" value="ABB40307.1"/>
    <property type="molecule type" value="Genomic_DNA"/>
</dbReference>
<comment type="subcellular location">
    <subcellularLocation>
        <location evidence="1">Cell envelope</location>
    </subcellularLocation>
</comment>
<name>Q30VI9_OLEA2</name>
<dbReference type="Proteomes" id="UP000002710">
    <property type="component" value="Chromosome"/>
</dbReference>
<sequence>MSKAIFIDTTRCTACRGCQLACKEWYELPANKTRQTGSHQNPPDLNPNNFKLVRFHEHMIDDRVVWYFFPDQCRHCVNPPCVDIANMIVDGALVHDEETGAVLTTEKSSLLSAEDFQAVRDACPYDIPRRDEQTGQVKKCVMCFDRIKAGMQPACVKVCPTGTMNFGEREEMLKLARTRLEKVRKEHPRAMLADPDDVNVIFLLADDPERYHEYSVAQAEPVSRKRLFASLRRPVRAMTENS</sequence>
<keyword evidence="4" id="KW-0677">Repeat</keyword>
<keyword evidence="6" id="KW-0411">Iron-sulfur</keyword>
<keyword evidence="2" id="KW-0004">4Fe-4S</keyword>
<dbReference type="GO" id="GO:0030313">
    <property type="term" value="C:cell envelope"/>
    <property type="evidence" value="ECO:0007669"/>
    <property type="project" value="UniProtKB-SubCell"/>
</dbReference>
<keyword evidence="3" id="KW-0479">Metal-binding</keyword>
<dbReference type="GO" id="GO:0046872">
    <property type="term" value="F:metal ion binding"/>
    <property type="evidence" value="ECO:0007669"/>
    <property type="project" value="UniProtKB-KW"/>
</dbReference>
<dbReference type="PANTHER" id="PTHR43545">
    <property type="entry name" value="FORMATE DEHYDROGENASE, NITRATE-INDUCIBLE, IRON-SULFUR SUBUNIT"/>
    <property type="match status" value="1"/>
</dbReference>
<dbReference type="STRING" id="207559.Dde_3514"/>
<evidence type="ECO:0000259" key="7">
    <source>
        <dbReference type="PROSITE" id="PS51379"/>
    </source>
</evidence>
<dbReference type="AlphaFoldDB" id="Q30VI9"/>
<evidence type="ECO:0000256" key="6">
    <source>
        <dbReference type="ARBA" id="ARBA00023014"/>
    </source>
</evidence>
<dbReference type="Pfam" id="PF13247">
    <property type="entry name" value="Fer4_11"/>
    <property type="match status" value="1"/>
</dbReference>
<keyword evidence="9" id="KW-1185">Reference proteome</keyword>
<evidence type="ECO:0000256" key="3">
    <source>
        <dbReference type="ARBA" id="ARBA00022723"/>
    </source>
</evidence>
<organism evidence="8 9">
    <name type="scientific">Oleidesulfovibrio alaskensis (strain ATCC BAA-1058 / DSM 17464 / G20)</name>
    <name type="common">Desulfovibrio alaskensis</name>
    <dbReference type="NCBI Taxonomy" id="207559"/>
    <lineage>
        <taxon>Bacteria</taxon>
        <taxon>Pseudomonadati</taxon>
        <taxon>Thermodesulfobacteriota</taxon>
        <taxon>Desulfovibrionia</taxon>
        <taxon>Desulfovibrionales</taxon>
        <taxon>Desulfovibrionaceae</taxon>
        <taxon>Oleidesulfovibrio</taxon>
    </lineage>
</organism>
<evidence type="ECO:0000313" key="8">
    <source>
        <dbReference type="EMBL" id="ABB40307.1"/>
    </source>
</evidence>
<keyword evidence="5" id="KW-0408">Iron</keyword>
<evidence type="ECO:0000313" key="9">
    <source>
        <dbReference type="Proteomes" id="UP000002710"/>
    </source>
</evidence>
<dbReference type="RefSeq" id="WP_011369206.1">
    <property type="nucleotide sequence ID" value="NC_007519.1"/>
</dbReference>
<dbReference type="PIRSF" id="PIRSF036298">
    <property type="entry name" value="FDH_4Fe4S"/>
    <property type="match status" value="1"/>
</dbReference>